<dbReference type="AlphaFoldDB" id="A0A2K5IDY4"/>
<evidence type="ECO:0000256" key="6">
    <source>
        <dbReference type="ARBA" id="ARBA00022826"/>
    </source>
</evidence>
<keyword evidence="11" id="KW-0407">Ion channel</keyword>
<dbReference type="OMA" id="FFFPVSY"/>
<evidence type="ECO:0000313" key="20">
    <source>
        <dbReference type="Proteomes" id="UP000233080"/>
    </source>
</evidence>
<evidence type="ECO:0000256" key="3">
    <source>
        <dbReference type="ARBA" id="ARBA00022448"/>
    </source>
</evidence>
<evidence type="ECO:0000256" key="5">
    <source>
        <dbReference type="ARBA" id="ARBA00022692"/>
    </source>
</evidence>
<reference evidence="19" key="1">
    <citation type="submission" date="2025-08" db="UniProtKB">
        <authorList>
            <consortium name="Ensembl"/>
        </authorList>
    </citation>
    <scope>IDENTIFICATION</scope>
</reference>
<evidence type="ECO:0000256" key="16">
    <source>
        <dbReference type="ARBA" id="ARBA00044317"/>
    </source>
</evidence>
<feature type="transmembrane region" description="Helical" evidence="18">
    <location>
        <begin position="111"/>
        <end position="133"/>
    </location>
</feature>
<evidence type="ECO:0000256" key="17">
    <source>
        <dbReference type="SAM" id="MobiDB-lite"/>
    </source>
</evidence>
<evidence type="ECO:0000313" key="19">
    <source>
        <dbReference type="Ensembl" id="ENSCANP00000014883.1"/>
    </source>
</evidence>
<keyword evidence="20" id="KW-1185">Reference proteome</keyword>
<feature type="transmembrane region" description="Helical" evidence="18">
    <location>
        <begin position="139"/>
        <end position="168"/>
    </location>
</feature>
<dbReference type="GO" id="GO:0015252">
    <property type="term" value="F:proton channel activity"/>
    <property type="evidence" value="ECO:0007669"/>
    <property type="project" value="InterPro"/>
</dbReference>
<dbReference type="PANTHER" id="PTHR31462">
    <property type="entry name" value="ENDOSOMAL/LYSOSOMAL POTASSIUM CHANNEL TMEM175"/>
    <property type="match status" value="1"/>
</dbReference>
<feature type="transmembrane region" description="Helical" evidence="18">
    <location>
        <begin position="364"/>
        <end position="386"/>
    </location>
</feature>
<evidence type="ECO:0000256" key="1">
    <source>
        <dbReference type="ARBA" id="ARBA00004141"/>
    </source>
</evidence>
<organism evidence="19 20">
    <name type="scientific">Colobus angolensis palliatus</name>
    <name type="common">Peters' Angolan colobus</name>
    <dbReference type="NCBI Taxonomy" id="336983"/>
    <lineage>
        <taxon>Eukaryota</taxon>
        <taxon>Metazoa</taxon>
        <taxon>Chordata</taxon>
        <taxon>Craniata</taxon>
        <taxon>Vertebrata</taxon>
        <taxon>Euteleostomi</taxon>
        <taxon>Mammalia</taxon>
        <taxon>Eutheria</taxon>
        <taxon>Euarchontoglires</taxon>
        <taxon>Primates</taxon>
        <taxon>Haplorrhini</taxon>
        <taxon>Catarrhini</taxon>
        <taxon>Cercopithecidae</taxon>
        <taxon>Colobinae</taxon>
        <taxon>Colobus</taxon>
    </lineage>
</organism>
<evidence type="ECO:0000256" key="13">
    <source>
        <dbReference type="ARBA" id="ARBA00030477"/>
    </source>
</evidence>
<dbReference type="PANTHER" id="PTHR31462:SF5">
    <property type="entry name" value="ENDOSOMAL_LYSOSOMAL PROTON CHANNEL TMEM175"/>
    <property type="match status" value="1"/>
</dbReference>
<keyword evidence="3" id="KW-0813">Transport</keyword>
<dbReference type="Pfam" id="PF06736">
    <property type="entry name" value="TMEM175"/>
    <property type="match status" value="2"/>
</dbReference>
<feature type="transmembrane region" description="Helical" evidence="18">
    <location>
        <begin position="398"/>
        <end position="421"/>
    </location>
</feature>
<keyword evidence="4" id="KW-0633">Potassium transport</keyword>
<keyword evidence="9" id="KW-0406">Ion transport</keyword>
<evidence type="ECO:0000256" key="7">
    <source>
        <dbReference type="ARBA" id="ARBA00022958"/>
    </source>
</evidence>
<evidence type="ECO:0000256" key="14">
    <source>
        <dbReference type="ARBA" id="ARBA00034430"/>
    </source>
</evidence>
<feature type="compositionally biased region" description="Polar residues" evidence="17">
    <location>
        <begin position="438"/>
        <end position="449"/>
    </location>
</feature>
<evidence type="ECO:0000256" key="4">
    <source>
        <dbReference type="ARBA" id="ARBA00022538"/>
    </source>
</evidence>
<sequence>MSQPQTPEQALDTLGDCPPGRRDEDAGEGIQCSQRMLNFSDALLSIIATVMILPVTHTEISPEQQFDRSVQRLLATRIAVYLMTFLIVTVAWAAHTRLFQVVGKTDDTLALLNLACMMTITFLPYTFSLMVTFPDVPLGIFLFCVCVITIGVVQSYLLMVTVILLPYVSKVTGWCRDRLLGRREPSAHPVGVFTFDLHEPLSKERVEAFSDGVYAIVATLLILDICEDNVPDPKDVKERFGGSLVAALSATGPRFLAYFGSFATVGLLWFAHHSLFLHVRKATRAMGLLNTLSLAFVGGLPLAYQQTSAFARQPRDELERVRVSCAIIFLASIFQFAIWTTALLHQAETLQPSVWFGGQEHALMFAKLALYPCASLLAFASTCLLSRFSVGIFHLMQIAVPCAFLLLRLLVGLALASLRVLRGITRPEHPPPAPTGQDDPQSQLLPAPC</sequence>
<dbReference type="Proteomes" id="UP000233080">
    <property type="component" value="Unassembled WGS sequence"/>
</dbReference>
<feature type="transmembrane region" description="Helical" evidence="18">
    <location>
        <begin position="325"/>
        <end position="344"/>
    </location>
</feature>
<evidence type="ECO:0000256" key="11">
    <source>
        <dbReference type="ARBA" id="ARBA00023303"/>
    </source>
</evidence>
<evidence type="ECO:0000256" key="10">
    <source>
        <dbReference type="ARBA" id="ARBA00023136"/>
    </source>
</evidence>
<protein>
    <recommendedName>
        <fullName evidence="15">Endosomal/lysosomal proton channel TMEM175</fullName>
    </recommendedName>
    <alternativeName>
        <fullName evidence="16">Potassium channel TMEM175</fullName>
    </alternativeName>
    <alternativeName>
        <fullName evidence="13">Transmembrane protein 175</fullName>
    </alternativeName>
</protein>
<keyword evidence="7" id="KW-0630">Potassium</keyword>
<dbReference type="GO" id="GO:0005267">
    <property type="term" value="F:potassium channel activity"/>
    <property type="evidence" value="ECO:0007669"/>
    <property type="project" value="UniProtKB-KW"/>
</dbReference>
<evidence type="ECO:0000256" key="8">
    <source>
        <dbReference type="ARBA" id="ARBA00022989"/>
    </source>
</evidence>
<reference evidence="19" key="2">
    <citation type="submission" date="2025-09" db="UniProtKB">
        <authorList>
            <consortium name="Ensembl"/>
        </authorList>
    </citation>
    <scope>IDENTIFICATION</scope>
</reference>
<comment type="subcellular location">
    <subcellularLocation>
        <location evidence="1">Membrane</location>
        <topology evidence="1">Multi-pass membrane protein</topology>
    </subcellularLocation>
</comment>
<keyword evidence="6" id="KW-0631">Potassium channel</keyword>
<comment type="catalytic activity">
    <reaction evidence="12">
        <text>H(+)(in) = H(+)(out)</text>
        <dbReference type="Rhea" id="RHEA:34979"/>
        <dbReference type="ChEBI" id="CHEBI:15378"/>
    </reaction>
</comment>
<feature type="transmembrane region" description="Helical" evidence="18">
    <location>
        <begin position="255"/>
        <end position="272"/>
    </location>
</feature>
<comment type="similarity">
    <text evidence="2">Belongs to the TMEM175 family.</text>
</comment>
<evidence type="ECO:0000256" key="2">
    <source>
        <dbReference type="ARBA" id="ARBA00006920"/>
    </source>
</evidence>
<dbReference type="Ensembl" id="ENSCANT00000037815.1">
    <property type="protein sequence ID" value="ENSCANP00000014883.1"/>
    <property type="gene ID" value="ENSCANG00000030883.1"/>
</dbReference>
<feature type="region of interest" description="Disordered" evidence="17">
    <location>
        <begin position="1"/>
        <end position="27"/>
    </location>
</feature>
<evidence type="ECO:0000256" key="15">
    <source>
        <dbReference type="ARBA" id="ARBA00034544"/>
    </source>
</evidence>
<comment type="catalytic activity">
    <reaction evidence="14">
        <text>K(+)(in) = K(+)(out)</text>
        <dbReference type="Rhea" id="RHEA:29463"/>
        <dbReference type="ChEBI" id="CHEBI:29103"/>
    </reaction>
</comment>
<keyword evidence="10 18" id="KW-0472">Membrane</keyword>
<feature type="region of interest" description="Disordered" evidence="17">
    <location>
        <begin position="427"/>
        <end position="449"/>
    </location>
</feature>
<keyword evidence="8 18" id="KW-1133">Transmembrane helix</keyword>
<feature type="transmembrane region" description="Helical" evidence="18">
    <location>
        <begin position="78"/>
        <end position="99"/>
    </location>
</feature>
<evidence type="ECO:0000256" key="12">
    <source>
        <dbReference type="ARBA" id="ARBA00024169"/>
    </source>
</evidence>
<evidence type="ECO:0000256" key="18">
    <source>
        <dbReference type="SAM" id="Phobius"/>
    </source>
</evidence>
<dbReference type="STRING" id="336983.ENSCANP00000014883"/>
<dbReference type="GO" id="GO:0016020">
    <property type="term" value="C:membrane"/>
    <property type="evidence" value="ECO:0007669"/>
    <property type="project" value="UniProtKB-SubCell"/>
</dbReference>
<name>A0A2K5IDY4_COLAP</name>
<proteinExistence type="inferred from homology"/>
<dbReference type="InterPro" id="IPR010617">
    <property type="entry name" value="TMEM175-like"/>
</dbReference>
<evidence type="ECO:0000256" key="9">
    <source>
        <dbReference type="ARBA" id="ARBA00023065"/>
    </source>
</evidence>
<accession>A0A2K5IDY4</accession>
<keyword evidence="5 18" id="KW-0812">Transmembrane</keyword>